<accession>A0A2U2C686</accession>
<gene>
    <name evidence="1" type="ORF">C4N9_17110</name>
</gene>
<reference evidence="1 2" key="1">
    <citation type="submission" date="2018-05" db="EMBL/GenBank/DDBJ databases">
        <title>Pararhodobacter marina sp. nov., isolated from deep-sea water of the Indian Ocean.</title>
        <authorList>
            <person name="Lai Q.Sr."/>
            <person name="Liu X."/>
            <person name="Shao Z."/>
        </authorList>
    </citation>
    <scope>NUCLEOTIDE SEQUENCE [LARGE SCALE GENOMIC DNA]</scope>
    <source>
        <strain evidence="1 2">CIC4N-9</strain>
    </source>
</reference>
<keyword evidence="2" id="KW-1185">Reference proteome</keyword>
<protein>
    <submittedName>
        <fullName evidence="1">Uncharacterized protein</fullName>
    </submittedName>
</protein>
<organism evidence="1 2">
    <name type="scientific">Pararhodobacter marinus</name>
    <dbReference type="NCBI Taxonomy" id="2184063"/>
    <lineage>
        <taxon>Bacteria</taxon>
        <taxon>Pseudomonadati</taxon>
        <taxon>Pseudomonadota</taxon>
        <taxon>Alphaproteobacteria</taxon>
        <taxon>Rhodobacterales</taxon>
        <taxon>Paracoccaceae</taxon>
        <taxon>Pararhodobacter</taxon>
    </lineage>
</organism>
<dbReference type="Proteomes" id="UP000244940">
    <property type="component" value="Unassembled WGS sequence"/>
</dbReference>
<sequence length="74" mass="8147">MIVDATETPGDYQIHRGGWASTALSAELRDQLMAGNYITTAIDGDDERQWILNGSTAALETLEECYAQNGIAWR</sequence>
<proteinExistence type="predicted"/>
<name>A0A2U2C686_9RHOB</name>
<dbReference type="OrthoDB" id="7864777at2"/>
<evidence type="ECO:0000313" key="2">
    <source>
        <dbReference type="Proteomes" id="UP000244940"/>
    </source>
</evidence>
<dbReference type="AlphaFoldDB" id="A0A2U2C686"/>
<evidence type="ECO:0000313" key="1">
    <source>
        <dbReference type="EMBL" id="PWE27377.1"/>
    </source>
</evidence>
<comment type="caution">
    <text evidence="1">The sequence shown here is derived from an EMBL/GenBank/DDBJ whole genome shotgun (WGS) entry which is preliminary data.</text>
</comment>
<dbReference type="EMBL" id="QEYD01000011">
    <property type="protein sequence ID" value="PWE27377.1"/>
    <property type="molecule type" value="Genomic_DNA"/>
</dbReference>